<sequence length="155" mass="17293">MVRPSTKSVRYREYTQTFQPTILRGENIENSKANSARRAPQCRTPALKFRAICRGDVIWDSFVRWMPGAGEGRRYVAGAGGRGRVGGGGRSTTAARDGLSPLHDVTRLKMDSPHVINFHKYNLDPIRIFLSDTNISVVESEDGTRQNDSLEILSE</sequence>
<evidence type="ECO:0000313" key="2">
    <source>
        <dbReference type="Proteomes" id="UP000837857"/>
    </source>
</evidence>
<reference evidence="1" key="1">
    <citation type="submission" date="2022-03" db="EMBL/GenBank/DDBJ databases">
        <authorList>
            <person name="Martin H S."/>
        </authorList>
    </citation>
    <scope>NUCLEOTIDE SEQUENCE</scope>
</reference>
<gene>
    <name evidence="1" type="ORF">IPOD504_LOCUS5975</name>
</gene>
<protein>
    <submittedName>
        <fullName evidence="1">Uncharacterized protein</fullName>
    </submittedName>
</protein>
<proteinExistence type="predicted"/>
<dbReference type="Proteomes" id="UP000837857">
    <property type="component" value="Chromosome 18"/>
</dbReference>
<feature type="non-terminal residue" evidence="1">
    <location>
        <position position="1"/>
    </location>
</feature>
<dbReference type="EMBL" id="OW152830">
    <property type="protein sequence ID" value="CAH2048242.1"/>
    <property type="molecule type" value="Genomic_DNA"/>
</dbReference>
<organism evidence="1 2">
    <name type="scientific">Iphiclides podalirius</name>
    <name type="common">scarce swallowtail</name>
    <dbReference type="NCBI Taxonomy" id="110791"/>
    <lineage>
        <taxon>Eukaryota</taxon>
        <taxon>Metazoa</taxon>
        <taxon>Ecdysozoa</taxon>
        <taxon>Arthropoda</taxon>
        <taxon>Hexapoda</taxon>
        <taxon>Insecta</taxon>
        <taxon>Pterygota</taxon>
        <taxon>Neoptera</taxon>
        <taxon>Endopterygota</taxon>
        <taxon>Lepidoptera</taxon>
        <taxon>Glossata</taxon>
        <taxon>Ditrysia</taxon>
        <taxon>Papilionoidea</taxon>
        <taxon>Papilionidae</taxon>
        <taxon>Papilioninae</taxon>
        <taxon>Iphiclides</taxon>
    </lineage>
</organism>
<evidence type="ECO:0000313" key="1">
    <source>
        <dbReference type="EMBL" id="CAH2048242.1"/>
    </source>
</evidence>
<name>A0ABN8I3E6_9NEOP</name>
<keyword evidence="2" id="KW-1185">Reference proteome</keyword>
<accession>A0ABN8I3E6</accession>